<keyword evidence="2" id="KW-0813">Transport</keyword>
<sequence>MIDITHLTKRFGKAFAVNDVSFKATSGEVLGMLGPNGAGKSTTLRMLTGFMSPTSGTANLFGFDIRRQTRHAQRLIGYVPETAACYNEMSVASFLGFIAQVRGFRGREKTARVTAMLEQFELMEVRGQTIDTLSKGFQRRVGLAQAILHDPKILILDEPTDGLDPNQKYRVREQIKELARDKIVIISTHILEEVTALCGRVLVMDKGRLLVDSTPLELEGRSRYHQAVTLYATRPLDVMTLGMLPGVAGIEAGPEPYSVRVLARTGTVILPAINSLILSRSWDVPRQEVERGSLGEVFRLLTREQQP</sequence>
<evidence type="ECO:0000313" key="6">
    <source>
        <dbReference type="EMBL" id="KRP69632.1"/>
    </source>
</evidence>
<protein>
    <submittedName>
        <fullName evidence="6">ABC transporter ATP-binding protein</fullName>
    </submittedName>
</protein>
<comment type="similarity">
    <text evidence="1">Belongs to the ABC transporter superfamily.</text>
</comment>
<dbReference type="OrthoDB" id="9781337at2"/>
<name>A0A0R3A889_9PSED</name>
<evidence type="ECO:0000256" key="1">
    <source>
        <dbReference type="ARBA" id="ARBA00005417"/>
    </source>
</evidence>
<evidence type="ECO:0000313" key="7">
    <source>
        <dbReference type="Proteomes" id="UP000050852"/>
    </source>
</evidence>
<comment type="caution">
    <text evidence="6">The sequence shown here is derived from an EMBL/GenBank/DDBJ whole genome shotgun (WGS) entry which is preliminary data.</text>
</comment>
<organism evidence="6 7">
    <name type="scientific">Pseudomonas paralactis</name>
    <dbReference type="NCBI Taxonomy" id="1615673"/>
    <lineage>
        <taxon>Bacteria</taxon>
        <taxon>Pseudomonadati</taxon>
        <taxon>Pseudomonadota</taxon>
        <taxon>Gammaproteobacteria</taxon>
        <taxon>Pseudomonadales</taxon>
        <taxon>Pseudomonadaceae</taxon>
        <taxon>Pseudomonas</taxon>
    </lineage>
</organism>
<dbReference type="Proteomes" id="UP000050852">
    <property type="component" value="Unassembled WGS sequence"/>
</dbReference>
<evidence type="ECO:0000256" key="4">
    <source>
        <dbReference type="ARBA" id="ARBA00022840"/>
    </source>
</evidence>
<evidence type="ECO:0000256" key="2">
    <source>
        <dbReference type="ARBA" id="ARBA00022448"/>
    </source>
</evidence>
<keyword evidence="3" id="KW-0547">Nucleotide-binding</keyword>
<dbReference type="SUPFAM" id="SSF52540">
    <property type="entry name" value="P-loop containing nucleoside triphosphate hydrolases"/>
    <property type="match status" value="1"/>
</dbReference>
<gene>
    <name evidence="6" type="ORF">TX23_22275</name>
</gene>
<dbReference type="InterPro" id="IPR003593">
    <property type="entry name" value="AAA+_ATPase"/>
</dbReference>
<dbReference type="SMART" id="SM00382">
    <property type="entry name" value="AAA"/>
    <property type="match status" value="1"/>
</dbReference>
<dbReference type="PROSITE" id="PS50893">
    <property type="entry name" value="ABC_TRANSPORTER_2"/>
    <property type="match status" value="1"/>
</dbReference>
<accession>A0A0R3A889</accession>
<dbReference type="GO" id="GO:0016887">
    <property type="term" value="F:ATP hydrolysis activity"/>
    <property type="evidence" value="ECO:0007669"/>
    <property type="project" value="InterPro"/>
</dbReference>
<evidence type="ECO:0000256" key="3">
    <source>
        <dbReference type="ARBA" id="ARBA00022741"/>
    </source>
</evidence>
<dbReference type="EMBL" id="JYLN01000010">
    <property type="protein sequence ID" value="KRP69632.1"/>
    <property type="molecule type" value="Genomic_DNA"/>
</dbReference>
<dbReference type="PANTHER" id="PTHR43335">
    <property type="entry name" value="ABC TRANSPORTER, ATP-BINDING PROTEIN"/>
    <property type="match status" value="1"/>
</dbReference>
<dbReference type="GO" id="GO:0005524">
    <property type="term" value="F:ATP binding"/>
    <property type="evidence" value="ECO:0007669"/>
    <property type="project" value="UniProtKB-KW"/>
</dbReference>
<dbReference type="AlphaFoldDB" id="A0A0R3A889"/>
<feature type="domain" description="ABC transporter" evidence="5">
    <location>
        <begin position="2"/>
        <end position="231"/>
    </location>
</feature>
<dbReference type="InterPro" id="IPR003439">
    <property type="entry name" value="ABC_transporter-like_ATP-bd"/>
</dbReference>
<dbReference type="CDD" id="cd03230">
    <property type="entry name" value="ABC_DR_subfamily_A"/>
    <property type="match status" value="1"/>
</dbReference>
<dbReference type="Gene3D" id="3.40.50.300">
    <property type="entry name" value="P-loop containing nucleotide triphosphate hydrolases"/>
    <property type="match status" value="1"/>
</dbReference>
<evidence type="ECO:0000259" key="5">
    <source>
        <dbReference type="PROSITE" id="PS50893"/>
    </source>
</evidence>
<dbReference type="RefSeq" id="WP_057704044.1">
    <property type="nucleotide sequence ID" value="NZ_JYLN01000010.1"/>
</dbReference>
<proteinExistence type="inferred from homology"/>
<dbReference type="PATRIC" id="fig|1615673.3.peg.51"/>
<keyword evidence="4 6" id="KW-0067">ATP-binding</keyword>
<dbReference type="Pfam" id="PF00005">
    <property type="entry name" value="ABC_tran"/>
    <property type="match status" value="1"/>
</dbReference>
<reference evidence="6 7" key="1">
    <citation type="submission" date="2015-02" db="EMBL/GenBank/DDBJ databases">
        <title>Two Pseudomonas sp. nov., isolated from raw milk.</title>
        <authorList>
            <person name="Wenning M."/>
            <person name="von Neubeck M."/>
            <person name="Huptas C."/>
            <person name="Scherer S."/>
        </authorList>
    </citation>
    <scope>NUCLEOTIDE SEQUENCE [LARGE SCALE GENOMIC DNA]</scope>
    <source>
        <strain evidence="6 7">DSM 29164</strain>
    </source>
</reference>
<dbReference type="PANTHER" id="PTHR43335:SF2">
    <property type="entry name" value="ABC TRANSPORTER, ATP-BINDING PROTEIN"/>
    <property type="match status" value="1"/>
</dbReference>
<dbReference type="InterPro" id="IPR027417">
    <property type="entry name" value="P-loop_NTPase"/>
</dbReference>